<accession>A0A5S3YUZ4</accession>
<feature type="region of interest" description="Disordered" evidence="1">
    <location>
        <begin position="1"/>
        <end position="20"/>
    </location>
</feature>
<dbReference type="Proteomes" id="UP000305874">
    <property type="component" value="Unassembled WGS sequence"/>
</dbReference>
<gene>
    <name evidence="2" type="ORF">CWC05_19690</name>
</gene>
<protein>
    <submittedName>
        <fullName evidence="2">Protease</fullName>
    </submittedName>
</protein>
<evidence type="ECO:0000256" key="1">
    <source>
        <dbReference type="SAM" id="MobiDB-lite"/>
    </source>
</evidence>
<evidence type="ECO:0000313" key="3">
    <source>
        <dbReference type="Proteomes" id="UP000305874"/>
    </source>
</evidence>
<proteinExistence type="predicted"/>
<feature type="compositionally biased region" description="Basic and acidic residues" evidence="1">
    <location>
        <begin position="11"/>
        <end position="20"/>
    </location>
</feature>
<evidence type="ECO:0000313" key="2">
    <source>
        <dbReference type="EMBL" id="TMP81260.1"/>
    </source>
</evidence>
<dbReference type="GO" id="GO:0008233">
    <property type="term" value="F:peptidase activity"/>
    <property type="evidence" value="ECO:0007669"/>
    <property type="project" value="UniProtKB-KW"/>
</dbReference>
<dbReference type="AlphaFoldDB" id="A0A5S3YUZ4"/>
<organism evidence="2 3">
    <name type="scientific">Pseudoalteromonas ruthenica</name>
    <dbReference type="NCBI Taxonomy" id="151081"/>
    <lineage>
        <taxon>Bacteria</taxon>
        <taxon>Pseudomonadati</taxon>
        <taxon>Pseudomonadota</taxon>
        <taxon>Gammaproteobacteria</taxon>
        <taxon>Alteromonadales</taxon>
        <taxon>Pseudoalteromonadaceae</taxon>
        <taxon>Pseudoalteromonas</taxon>
    </lineage>
</organism>
<dbReference type="GO" id="GO:0006508">
    <property type="term" value="P:proteolysis"/>
    <property type="evidence" value="ECO:0007669"/>
    <property type="project" value="UniProtKB-KW"/>
</dbReference>
<keyword evidence="2" id="KW-0378">Hydrolase</keyword>
<dbReference type="EMBL" id="PNCG01000201">
    <property type="protein sequence ID" value="TMP81260.1"/>
    <property type="molecule type" value="Genomic_DNA"/>
</dbReference>
<feature type="non-terminal residue" evidence="2">
    <location>
        <position position="60"/>
    </location>
</feature>
<name>A0A5S3YUZ4_9GAMM</name>
<reference evidence="3" key="2">
    <citation type="submission" date="2019-06" db="EMBL/GenBank/DDBJ databases">
        <title>Co-occurence of chitin degradation, pigmentation and bioactivity in marine Pseudoalteromonas.</title>
        <authorList>
            <person name="Sonnenschein E.C."/>
            <person name="Bech P.K."/>
        </authorList>
    </citation>
    <scope>NUCLEOTIDE SEQUENCE [LARGE SCALE GENOMIC DNA]</scope>
    <source>
        <strain evidence="3">S2897</strain>
    </source>
</reference>
<sequence length="60" mass="6751">MTATYVAANESRTKQDLTEVQKELKKSQKTYQQQQKNITALQSTVKAHELDIAKNAKALS</sequence>
<keyword evidence="2" id="KW-0645">Protease</keyword>
<comment type="caution">
    <text evidence="2">The sequence shown here is derived from an EMBL/GenBank/DDBJ whole genome shotgun (WGS) entry which is preliminary data.</text>
</comment>
<reference evidence="2 3" key="1">
    <citation type="submission" date="2017-12" db="EMBL/GenBank/DDBJ databases">
        <authorList>
            <person name="Paulsen S."/>
            <person name="Gram L.K."/>
        </authorList>
    </citation>
    <scope>NUCLEOTIDE SEQUENCE [LARGE SCALE GENOMIC DNA]</scope>
    <source>
        <strain evidence="2 3">S2897</strain>
    </source>
</reference>